<evidence type="ECO:0000256" key="2">
    <source>
        <dbReference type="SAM" id="MobiDB-lite"/>
    </source>
</evidence>
<feature type="compositionally biased region" description="Polar residues" evidence="2">
    <location>
        <begin position="284"/>
        <end position="295"/>
    </location>
</feature>
<name>B4VJR8_9CYAN</name>
<dbReference type="AlphaFoldDB" id="B4VJR8"/>
<evidence type="ECO:0000313" key="4">
    <source>
        <dbReference type="Proteomes" id="UP000003835"/>
    </source>
</evidence>
<feature type="compositionally biased region" description="Basic and acidic residues" evidence="2">
    <location>
        <begin position="249"/>
        <end position="269"/>
    </location>
</feature>
<gene>
    <name evidence="3" type="ORF">MC7420_3036</name>
</gene>
<feature type="region of interest" description="Disordered" evidence="2">
    <location>
        <begin position="243"/>
        <end position="295"/>
    </location>
</feature>
<dbReference type="eggNOG" id="ENOG502ZER4">
    <property type="taxonomic scope" value="Bacteria"/>
</dbReference>
<dbReference type="Proteomes" id="UP000003835">
    <property type="component" value="Unassembled WGS sequence"/>
</dbReference>
<dbReference type="STRING" id="118168.MC7420_3036"/>
<dbReference type="InterPro" id="IPR027267">
    <property type="entry name" value="AH/BAR_dom_sf"/>
</dbReference>
<dbReference type="OrthoDB" id="582993at2"/>
<proteinExistence type="predicted"/>
<reference evidence="3 4" key="1">
    <citation type="submission" date="2008-07" db="EMBL/GenBank/DDBJ databases">
        <authorList>
            <person name="Tandeau de Marsac N."/>
            <person name="Ferriera S."/>
            <person name="Johnson J."/>
            <person name="Kravitz S."/>
            <person name="Beeson K."/>
            <person name="Sutton G."/>
            <person name="Rogers Y.-H."/>
            <person name="Friedman R."/>
            <person name="Frazier M."/>
            <person name="Venter J.C."/>
        </authorList>
    </citation>
    <scope>NUCLEOTIDE SEQUENCE [LARGE SCALE GENOMIC DNA]</scope>
    <source>
        <strain evidence="3 4">PCC 7420</strain>
    </source>
</reference>
<dbReference type="SUPFAM" id="SSF103657">
    <property type="entry name" value="BAR/IMD domain-like"/>
    <property type="match status" value="1"/>
</dbReference>
<keyword evidence="4" id="KW-1185">Reference proteome</keyword>
<sequence length="295" mass="33323">MEIKETQYLCTDSDGTRYFLIPVTQELPSGDFIIYTIGGEKKKVDSARLADFEISEEEAKTHLYAEMSQAMDQAKSTITSLLTFATQVGLQKAPSQSSTSSVQTQEGLKIISSLLGISPEVLKSNPKAAQESFSKLLDSLKVTIETATAQDSEQLEKLREQMHTVQQRLQKQGIKVDADLEELSNQLREWYLSTNSEQNLEEMSDNLRKFADQLDQLLAEAKENDDQLSLAFLKGLRGFLSTPEDDIHEQDKRQQEYRKDARESIERARQGRKIPSFSFDDLLSKSNQTKPSNKG</sequence>
<dbReference type="RefSeq" id="WP_006098973.1">
    <property type="nucleotide sequence ID" value="NZ_DS989843.1"/>
</dbReference>
<organism evidence="3 4">
    <name type="scientific">Coleofasciculus chthonoplastes PCC 7420</name>
    <dbReference type="NCBI Taxonomy" id="118168"/>
    <lineage>
        <taxon>Bacteria</taxon>
        <taxon>Bacillati</taxon>
        <taxon>Cyanobacteriota</taxon>
        <taxon>Cyanophyceae</taxon>
        <taxon>Coleofasciculales</taxon>
        <taxon>Coleofasciculaceae</taxon>
        <taxon>Coleofasciculus</taxon>
    </lineage>
</organism>
<keyword evidence="1" id="KW-0175">Coiled coil</keyword>
<evidence type="ECO:0000256" key="1">
    <source>
        <dbReference type="SAM" id="Coils"/>
    </source>
</evidence>
<feature type="coiled-coil region" evidence="1">
    <location>
        <begin position="148"/>
        <end position="227"/>
    </location>
</feature>
<dbReference type="HOGENOM" id="CLU_1060585_0_0_3"/>
<protein>
    <submittedName>
        <fullName evidence="3">Uncharacterized protein</fullName>
    </submittedName>
</protein>
<evidence type="ECO:0000313" key="3">
    <source>
        <dbReference type="EMBL" id="EDX77712.1"/>
    </source>
</evidence>
<accession>B4VJR8</accession>
<dbReference type="EMBL" id="DS989843">
    <property type="protein sequence ID" value="EDX77712.1"/>
    <property type="molecule type" value="Genomic_DNA"/>
</dbReference>